<evidence type="ECO:0000313" key="3">
    <source>
        <dbReference type="Proteomes" id="UP001302126"/>
    </source>
</evidence>
<accession>A0AAN6WPZ3</accession>
<keyword evidence="1" id="KW-0732">Signal</keyword>
<gene>
    <name evidence="2" type="ORF">QBC35DRAFT_299358</name>
</gene>
<evidence type="ECO:0000256" key="1">
    <source>
        <dbReference type="SAM" id="SignalP"/>
    </source>
</evidence>
<evidence type="ECO:0000313" key="2">
    <source>
        <dbReference type="EMBL" id="KAK4185578.1"/>
    </source>
</evidence>
<sequence>MRTSSLATILTGASLALAVNAQVTNYADLGLPEIKTEYPSGAWDCQTSQAALSSGRPTVPPAIKSWSATALEFSTPTVITKIGIDATEVDDYCSSTWFPRQTATPPASLSEEFSSYKAAWSSWRESVSPAAHAVASKCMAVHDQNGLVGAGYAFLALNMIATDAADCVTAYSLGNVEAATGTNAQTGAKATSSSSTGLAVAGPRETGYMAAAVALAGIAGAVAAI</sequence>
<reference evidence="2" key="2">
    <citation type="submission" date="2023-05" db="EMBL/GenBank/DDBJ databases">
        <authorList>
            <consortium name="Lawrence Berkeley National Laboratory"/>
            <person name="Steindorff A."/>
            <person name="Hensen N."/>
            <person name="Bonometti L."/>
            <person name="Westerberg I."/>
            <person name="Brannstrom I.O."/>
            <person name="Guillou S."/>
            <person name="Cros-Aarteil S."/>
            <person name="Calhoun S."/>
            <person name="Haridas S."/>
            <person name="Kuo A."/>
            <person name="Mondo S."/>
            <person name="Pangilinan J."/>
            <person name="Riley R."/>
            <person name="Labutti K."/>
            <person name="Andreopoulos B."/>
            <person name="Lipzen A."/>
            <person name="Chen C."/>
            <person name="Yanf M."/>
            <person name="Daum C."/>
            <person name="Ng V."/>
            <person name="Clum A."/>
            <person name="Ohm R."/>
            <person name="Martin F."/>
            <person name="Silar P."/>
            <person name="Natvig D."/>
            <person name="Lalanne C."/>
            <person name="Gautier V."/>
            <person name="Ament-Velasquez S.L."/>
            <person name="Kruys A."/>
            <person name="Hutchinson M.I."/>
            <person name="Powell A.J."/>
            <person name="Barry K."/>
            <person name="Miller A.N."/>
            <person name="Grigoriev I.V."/>
            <person name="Debuchy R."/>
            <person name="Gladieux P."/>
            <person name="Thoren M.H."/>
            <person name="Johannesson H."/>
        </authorList>
    </citation>
    <scope>NUCLEOTIDE SEQUENCE</scope>
    <source>
        <strain evidence="2">PSN309</strain>
    </source>
</reference>
<name>A0AAN6WPZ3_9PEZI</name>
<comment type="caution">
    <text evidence="2">The sequence shown here is derived from an EMBL/GenBank/DDBJ whole genome shotgun (WGS) entry which is preliminary data.</text>
</comment>
<keyword evidence="3" id="KW-1185">Reference proteome</keyword>
<protein>
    <recommendedName>
        <fullName evidence="4">Infection structure specific protein</fullName>
    </recommendedName>
</protein>
<dbReference type="AlphaFoldDB" id="A0AAN6WPZ3"/>
<feature type="chain" id="PRO_5042987989" description="Infection structure specific protein" evidence="1">
    <location>
        <begin position="22"/>
        <end position="225"/>
    </location>
</feature>
<feature type="signal peptide" evidence="1">
    <location>
        <begin position="1"/>
        <end position="21"/>
    </location>
</feature>
<organism evidence="2 3">
    <name type="scientific">Podospora australis</name>
    <dbReference type="NCBI Taxonomy" id="1536484"/>
    <lineage>
        <taxon>Eukaryota</taxon>
        <taxon>Fungi</taxon>
        <taxon>Dikarya</taxon>
        <taxon>Ascomycota</taxon>
        <taxon>Pezizomycotina</taxon>
        <taxon>Sordariomycetes</taxon>
        <taxon>Sordariomycetidae</taxon>
        <taxon>Sordariales</taxon>
        <taxon>Podosporaceae</taxon>
        <taxon>Podospora</taxon>
    </lineage>
</organism>
<evidence type="ECO:0008006" key="4">
    <source>
        <dbReference type="Google" id="ProtNLM"/>
    </source>
</evidence>
<dbReference type="EMBL" id="MU864445">
    <property type="protein sequence ID" value="KAK4185578.1"/>
    <property type="molecule type" value="Genomic_DNA"/>
</dbReference>
<proteinExistence type="predicted"/>
<reference evidence="2" key="1">
    <citation type="journal article" date="2023" name="Mol. Phylogenet. Evol.">
        <title>Genome-scale phylogeny and comparative genomics of the fungal order Sordariales.</title>
        <authorList>
            <person name="Hensen N."/>
            <person name="Bonometti L."/>
            <person name="Westerberg I."/>
            <person name="Brannstrom I.O."/>
            <person name="Guillou S."/>
            <person name="Cros-Aarteil S."/>
            <person name="Calhoun S."/>
            <person name="Haridas S."/>
            <person name="Kuo A."/>
            <person name="Mondo S."/>
            <person name="Pangilinan J."/>
            <person name="Riley R."/>
            <person name="LaButti K."/>
            <person name="Andreopoulos B."/>
            <person name="Lipzen A."/>
            <person name="Chen C."/>
            <person name="Yan M."/>
            <person name="Daum C."/>
            <person name="Ng V."/>
            <person name="Clum A."/>
            <person name="Steindorff A."/>
            <person name="Ohm R.A."/>
            <person name="Martin F."/>
            <person name="Silar P."/>
            <person name="Natvig D.O."/>
            <person name="Lalanne C."/>
            <person name="Gautier V."/>
            <person name="Ament-Velasquez S.L."/>
            <person name="Kruys A."/>
            <person name="Hutchinson M.I."/>
            <person name="Powell A.J."/>
            <person name="Barry K."/>
            <person name="Miller A.N."/>
            <person name="Grigoriev I.V."/>
            <person name="Debuchy R."/>
            <person name="Gladieux P."/>
            <person name="Hiltunen Thoren M."/>
            <person name="Johannesson H."/>
        </authorList>
    </citation>
    <scope>NUCLEOTIDE SEQUENCE</scope>
    <source>
        <strain evidence="2">PSN309</strain>
    </source>
</reference>
<dbReference type="Proteomes" id="UP001302126">
    <property type="component" value="Unassembled WGS sequence"/>
</dbReference>